<name>A0A0S4J838_BODSA</name>
<dbReference type="EMBL" id="CYKH01001286">
    <property type="protein sequence ID" value="CUG86375.1"/>
    <property type="molecule type" value="Genomic_DNA"/>
</dbReference>
<proteinExistence type="predicted"/>
<sequence>SFDPSQNVLDIHHFTAPQAAPHTTVPQHTNSSTDMATATTAAGAMMGECHRMMAALITAGCATSDSPIDFTIHCPATEADESFTVHHLQGGDALCICHTHVGPSSCGMVCALSGTFPVVWATSLNERLFVNAWHPLLLHIASRLEENHFLRNDEGAMTPMNRY</sequence>
<accession>A0A0S4J838</accession>
<feature type="non-terminal residue" evidence="1">
    <location>
        <position position="1"/>
    </location>
</feature>
<keyword evidence="2" id="KW-1185">Reference proteome</keyword>
<organism evidence="1 2">
    <name type="scientific">Bodo saltans</name>
    <name type="common">Flagellated protozoan</name>
    <dbReference type="NCBI Taxonomy" id="75058"/>
    <lineage>
        <taxon>Eukaryota</taxon>
        <taxon>Discoba</taxon>
        <taxon>Euglenozoa</taxon>
        <taxon>Kinetoplastea</taxon>
        <taxon>Metakinetoplastina</taxon>
        <taxon>Eubodonida</taxon>
        <taxon>Bodonidae</taxon>
        <taxon>Bodo</taxon>
    </lineage>
</organism>
<reference evidence="2" key="1">
    <citation type="submission" date="2015-09" db="EMBL/GenBank/DDBJ databases">
        <authorList>
            <consortium name="Pathogen Informatics"/>
        </authorList>
    </citation>
    <scope>NUCLEOTIDE SEQUENCE [LARGE SCALE GENOMIC DNA]</scope>
    <source>
        <strain evidence="2">Lake Konstanz</strain>
    </source>
</reference>
<dbReference type="AlphaFoldDB" id="A0A0S4J838"/>
<dbReference type="VEuPathDB" id="TriTrypDB:BSAL_92815"/>
<evidence type="ECO:0000313" key="2">
    <source>
        <dbReference type="Proteomes" id="UP000051952"/>
    </source>
</evidence>
<gene>
    <name evidence="1" type="ORF">BSAL_92815</name>
</gene>
<dbReference type="Proteomes" id="UP000051952">
    <property type="component" value="Unassembled WGS sequence"/>
</dbReference>
<evidence type="ECO:0000313" key="1">
    <source>
        <dbReference type="EMBL" id="CUG86375.1"/>
    </source>
</evidence>
<protein>
    <submittedName>
        <fullName evidence="1">Uncharacterized protein</fullName>
    </submittedName>
</protein>